<proteinExistence type="predicted"/>
<gene>
    <name evidence="2" type="ORF">D3H55_19605</name>
</gene>
<name>A0A3A1QRN2_9BACI</name>
<organism evidence="2 3">
    <name type="scientific">Bacillus salacetis</name>
    <dbReference type="NCBI Taxonomy" id="2315464"/>
    <lineage>
        <taxon>Bacteria</taxon>
        <taxon>Bacillati</taxon>
        <taxon>Bacillota</taxon>
        <taxon>Bacilli</taxon>
        <taxon>Bacillales</taxon>
        <taxon>Bacillaceae</taxon>
        <taxon>Bacillus</taxon>
    </lineage>
</organism>
<dbReference type="EMBL" id="QXIR01000035">
    <property type="protein sequence ID" value="RIW29203.1"/>
    <property type="molecule type" value="Genomic_DNA"/>
</dbReference>
<dbReference type="InterPro" id="IPR046001">
    <property type="entry name" value="DUF5957"/>
</dbReference>
<evidence type="ECO:0000256" key="1">
    <source>
        <dbReference type="SAM" id="Phobius"/>
    </source>
</evidence>
<evidence type="ECO:0000313" key="2">
    <source>
        <dbReference type="EMBL" id="RIW29203.1"/>
    </source>
</evidence>
<evidence type="ECO:0000313" key="3">
    <source>
        <dbReference type="Proteomes" id="UP000265801"/>
    </source>
</evidence>
<dbReference type="Proteomes" id="UP000265801">
    <property type="component" value="Unassembled WGS sequence"/>
</dbReference>
<dbReference type="Pfam" id="PF19382">
    <property type="entry name" value="DUF5957"/>
    <property type="match status" value="1"/>
</dbReference>
<keyword evidence="3" id="KW-1185">Reference proteome</keyword>
<reference evidence="2 3" key="1">
    <citation type="submission" date="2018-09" db="EMBL/GenBank/DDBJ databases">
        <title>Bacillus saliacetes sp. nov., isolated from Thai shrimp paste (Ka-pi).</title>
        <authorList>
            <person name="Daroonpunt R."/>
            <person name="Tanasupawat S."/>
            <person name="Yiamsombut S."/>
        </authorList>
    </citation>
    <scope>NUCLEOTIDE SEQUENCE [LARGE SCALE GENOMIC DNA]</scope>
    <source>
        <strain evidence="2 3">SKP7-4</strain>
    </source>
</reference>
<dbReference type="OrthoDB" id="2941941at2"/>
<keyword evidence="1" id="KW-0812">Transmembrane</keyword>
<sequence length="67" mass="7178">MRLFLSILVGLFGGFVLGIALSSVIGIISMTVFGEPFGIKYLSYFMAGICAVAVPIMDQKSMDRGVK</sequence>
<comment type="caution">
    <text evidence="2">The sequence shown here is derived from an EMBL/GenBank/DDBJ whole genome shotgun (WGS) entry which is preliminary data.</text>
</comment>
<accession>A0A3A1QRN2</accession>
<keyword evidence="1" id="KW-1133">Transmembrane helix</keyword>
<feature type="transmembrane region" description="Helical" evidence="1">
    <location>
        <begin position="7"/>
        <end position="33"/>
    </location>
</feature>
<keyword evidence="1" id="KW-0472">Membrane</keyword>
<dbReference type="RefSeq" id="WP_119548998.1">
    <property type="nucleotide sequence ID" value="NZ_QXIR01000035.1"/>
</dbReference>
<feature type="transmembrane region" description="Helical" evidence="1">
    <location>
        <begin position="39"/>
        <end position="57"/>
    </location>
</feature>
<dbReference type="AlphaFoldDB" id="A0A3A1QRN2"/>
<protein>
    <submittedName>
        <fullName evidence="2">Uncharacterized protein</fullName>
    </submittedName>
</protein>